<dbReference type="OrthoDB" id="5422828at2"/>
<sequence>MTTIMPGDKNLRNAIAWIEERRHKDPDLKKLMAQAATQFDLTPPEELALARFYREEAVSR</sequence>
<dbReference type="KEGG" id="dba:Dbac_1805"/>
<organism evidence="1 2">
    <name type="scientific">Desulfomicrobium baculatum (strain DSM 4028 / VKM B-1378 / X)</name>
    <name type="common">Desulfovibrio baculatus</name>
    <dbReference type="NCBI Taxonomy" id="525897"/>
    <lineage>
        <taxon>Bacteria</taxon>
        <taxon>Pseudomonadati</taxon>
        <taxon>Thermodesulfobacteriota</taxon>
        <taxon>Desulfovibrionia</taxon>
        <taxon>Desulfovibrionales</taxon>
        <taxon>Desulfomicrobiaceae</taxon>
        <taxon>Desulfomicrobium</taxon>
    </lineage>
</organism>
<dbReference type="Proteomes" id="UP000002216">
    <property type="component" value="Chromosome"/>
</dbReference>
<reference evidence="1 2" key="1">
    <citation type="journal article" date="2009" name="Stand. Genomic Sci.">
        <title>Complete genome sequence of Desulfomicrobium baculatum type strain (X).</title>
        <authorList>
            <person name="Copeland A."/>
            <person name="Spring S."/>
            <person name="Goker M."/>
            <person name="Schneider S."/>
            <person name="Lapidus A."/>
            <person name="Del Rio T.G."/>
            <person name="Tice H."/>
            <person name="Cheng J.F."/>
            <person name="Chen F."/>
            <person name="Nolan M."/>
            <person name="Bruce D."/>
            <person name="Goodwin L."/>
            <person name="Pitluck S."/>
            <person name="Ivanova N."/>
            <person name="Mavrommatis K."/>
            <person name="Ovchinnikova G."/>
            <person name="Pati A."/>
            <person name="Chen A."/>
            <person name="Palaniappan K."/>
            <person name="Land M."/>
            <person name="Hauser L."/>
            <person name="Chang Y.J."/>
            <person name="Jeffries C.C."/>
            <person name="Meincke L."/>
            <person name="Sims D."/>
            <person name="Brettin T."/>
            <person name="Detter J.C."/>
            <person name="Han C."/>
            <person name="Chain P."/>
            <person name="Bristow J."/>
            <person name="Eisen J.A."/>
            <person name="Markowitz V."/>
            <person name="Hugenholtz P."/>
            <person name="Kyrpides N.C."/>
            <person name="Klenk H.P."/>
            <person name="Lucas S."/>
        </authorList>
    </citation>
    <scope>NUCLEOTIDE SEQUENCE [LARGE SCALE GENOMIC DNA]</scope>
    <source>
        <strain evidence="2">DSM 4028 / VKM B-1378 / X</strain>
    </source>
</reference>
<accession>C7LWL3</accession>
<dbReference type="EMBL" id="CP001629">
    <property type="protein sequence ID" value="ACU89896.1"/>
    <property type="molecule type" value="Genomic_DNA"/>
</dbReference>
<gene>
    <name evidence="1" type="ordered locus">Dbac_1805</name>
</gene>
<dbReference type="HOGENOM" id="CLU_188261_1_0_7"/>
<name>C7LWL3_DESBD</name>
<dbReference type="AlphaFoldDB" id="C7LWL3"/>
<evidence type="ECO:0000313" key="1">
    <source>
        <dbReference type="EMBL" id="ACU89896.1"/>
    </source>
</evidence>
<proteinExistence type="predicted"/>
<dbReference type="STRING" id="525897.Dbac_1805"/>
<evidence type="ECO:0000313" key="2">
    <source>
        <dbReference type="Proteomes" id="UP000002216"/>
    </source>
</evidence>
<protein>
    <submittedName>
        <fullName evidence="1">Uncharacterized protein</fullName>
    </submittedName>
</protein>
<dbReference type="RefSeq" id="WP_015773987.1">
    <property type="nucleotide sequence ID" value="NC_013173.1"/>
</dbReference>
<keyword evidence="2" id="KW-1185">Reference proteome</keyword>